<dbReference type="EC" id="3.2.1.96" evidence="3"/>
<dbReference type="GO" id="GO:0006491">
    <property type="term" value="P:N-glycan processing"/>
    <property type="evidence" value="ECO:0007669"/>
    <property type="project" value="UniProtKB-ARBA"/>
</dbReference>
<dbReference type="GO" id="GO:0005829">
    <property type="term" value="C:cytosol"/>
    <property type="evidence" value="ECO:0007669"/>
    <property type="project" value="UniProtKB-SubCell"/>
</dbReference>
<comment type="catalytic activity">
    <reaction evidence="7">
        <text>an N(4)-(oligosaccharide-(1-&gt;3)-[oligosaccharide-(1-&gt;6)]-beta-D-Man-(1-&gt;4)-beta-D-GlcNAc-(1-&gt;4)-alpha-D-GlcNAc)-L-asparaginyl-[protein] + H2O = an oligosaccharide-(1-&gt;3)-[oligosaccharide-(1-&gt;6)]-beta-D-Man-(1-&gt;4)-D-GlcNAc + N(4)-(N-acetyl-beta-D-glucosaminyl)-L-asparaginyl-[protein]</text>
        <dbReference type="Rhea" id="RHEA:73067"/>
        <dbReference type="Rhea" id="RHEA-COMP:12603"/>
        <dbReference type="Rhea" id="RHEA-COMP:18176"/>
        <dbReference type="ChEBI" id="CHEBI:15377"/>
        <dbReference type="ChEBI" id="CHEBI:132248"/>
        <dbReference type="ChEBI" id="CHEBI:192714"/>
        <dbReference type="ChEBI" id="CHEBI:192715"/>
        <dbReference type="EC" id="3.2.1.96"/>
    </reaction>
</comment>
<dbReference type="InterPro" id="IPR057882">
    <property type="entry name" value="ENGase_C"/>
</dbReference>
<dbReference type="InterPro" id="IPR005201">
    <property type="entry name" value="TIM_ENGase"/>
</dbReference>
<proteinExistence type="inferred from homology"/>
<evidence type="ECO:0000256" key="4">
    <source>
        <dbReference type="ARBA" id="ARBA00022490"/>
    </source>
</evidence>
<evidence type="ECO:0000256" key="3">
    <source>
        <dbReference type="ARBA" id="ARBA00012566"/>
    </source>
</evidence>
<feature type="domain" description="Cytosolic endo-beta-N-acetylglucosaminidase TIM barrel" evidence="11">
    <location>
        <begin position="154"/>
        <end position="432"/>
    </location>
</feature>
<evidence type="ECO:0000256" key="5">
    <source>
        <dbReference type="ARBA" id="ARBA00022801"/>
    </source>
</evidence>
<dbReference type="Gene3D" id="2.60.120.260">
    <property type="entry name" value="Galactose-binding domain-like"/>
    <property type="match status" value="1"/>
</dbReference>
<dbReference type="Pfam" id="PF25529">
    <property type="entry name" value="Ig_ENGASE1_C"/>
    <property type="match status" value="1"/>
</dbReference>
<evidence type="ECO:0000256" key="2">
    <source>
        <dbReference type="ARBA" id="ARBA00007849"/>
    </source>
</evidence>
<accession>A0A1D1XQ22</accession>
<evidence type="ECO:0000256" key="8">
    <source>
        <dbReference type="ARBA" id="ARBA00060018"/>
    </source>
</evidence>
<dbReference type="PANTHER" id="PTHR13246">
    <property type="entry name" value="ENDO BETA N-ACETYLGLUCOSAMINIDASE"/>
    <property type="match status" value="1"/>
</dbReference>
<feature type="region of interest" description="Disordered" evidence="9">
    <location>
        <begin position="79"/>
        <end position="98"/>
    </location>
</feature>
<dbReference type="GO" id="GO:0033925">
    <property type="term" value="F:mannosyl-glycoprotein endo-beta-N-acetylglucosaminidase activity"/>
    <property type="evidence" value="ECO:0007669"/>
    <property type="project" value="UniProtKB-EC"/>
</dbReference>
<evidence type="ECO:0000256" key="7">
    <source>
        <dbReference type="ARBA" id="ARBA00034414"/>
    </source>
</evidence>
<comment type="subcellular location">
    <subcellularLocation>
        <location evidence="1">Cytoplasm</location>
        <location evidence="1">Cytosol</location>
    </subcellularLocation>
</comment>
<keyword evidence="10" id="KW-0472">Membrane</keyword>
<dbReference type="PANTHER" id="PTHR13246:SF1">
    <property type="entry name" value="CYTOSOLIC ENDO-BETA-N-ACETYLGLUCOSAMINIDASE"/>
    <property type="match status" value="1"/>
</dbReference>
<reference evidence="13" key="1">
    <citation type="submission" date="2015-07" db="EMBL/GenBank/DDBJ databases">
        <title>Transcriptome Assembly of Anthurium amnicola.</title>
        <authorList>
            <person name="Suzuki J."/>
        </authorList>
    </citation>
    <scope>NUCLEOTIDE SEQUENCE</scope>
</reference>
<feature type="non-terminal residue" evidence="13">
    <location>
        <position position="1"/>
    </location>
</feature>
<name>A0A1D1XQ22_9ARAE</name>
<organism evidence="13">
    <name type="scientific">Anthurium amnicola</name>
    <dbReference type="NCBI Taxonomy" id="1678845"/>
    <lineage>
        <taxon>Eukaryota</taxon>
        <taxon>Viridiplantae</taxon>
        <taxon>Streptophyta</taxon>
        <taxon>Embryophyta</taxon>
        <taxon>Tracheophyta</taxon>
        <taxon>Spermatophyta</taxon>
        <taxon>Magnoliopsida</taxon>
        <taxon>Liliopsida</taxon>
        <taxon>Araceae</taxon>
        <taxon>Pothoideae</taxon>
        <taxon>Potheae</taxon>
        <taxon>Anthurium</taxon>
    </lineage>
</organism>
<evidence type="ECO:0000259" key="11">
    <source>
        <dbReference type="Pfam" id="PF03644"/>
    </source>
</evidence>
<keyword evidence="4" id="KW-0963">Cytoplasm</keyword>
<evidence type="ECO:0000259" key="12">
    <source>
        <dbReference type="Pfam" id="PF25529"/>
    </source>
</evidence>
<protein>
    <recommendedName>
        <fullName evidence="3">mannosyl-glycoprotein endo-beta-N-acetylglucosaminidase</fullName>
        <ecNumber evidence="3">3.2.1.96</ecNumber>
    </recommendedName>
</protein>
<dbReference type="AlphaFoldDB" id="A0A1D1XQ22"/>
<keyword evidence="5" id="KW-0378">Hydrolase</keyword>
<dbReference type="FunFam" id="3.20.20.80:FF:000043">
    <property type="entry name" value="cytosolic endo-beta-N-acetylglucosaminidase"/>
    <property type="match status" value="1"/>
</dbReference>
<keyword evidence="10" id="KW-1133">Transmembrane helix</keyword>
<feature type="region of interest" description="Disordered" evidence="9">
    <location>
        <begin position="1"/>
        <end position="21"/>
    </location>
</feature>
<evidence type="ECO:0000256" key="6">
    <source>
        <dbReference type="ARBA" id="ARBA00023295"/>
    </source>
</evidence>
<evidence type="ECO:0000256" key="9">
    <source>
        <dbReference type="SAM" id="MobiDB-lite"/>
    </source>
</evidence>
<evidence type="ECO:0000256" key="10">
    <source>
        <dbReference type="SAM" id="Phobius"/>
    </source>
</evidence>
<feature type="transmembrane region" description="Helical" evidence="10">
    <location>
        <begin position="50"/>
        <end position="70"/>
    </location>
</feature>
<keyword evidence="10" id="KW-0812">Transmembrane</keyword>
<dbReference type="Pfam" id="PF03644">
    <property type="entry name" value="Glyco_hydro_85"/>
    <property type="match status" value="1"/>
</dbReference>
<dbReference type="CDD" id="cd06547">
    <property type="entry name" value="GH85_ENGase"/>
    <property type="match status" value="1"/>
</dbReference>
<gene>
    <name evidence="13" type="primary">engase_0</name>
    <name evidence="13" type="ORF">g.4305</name>
</gene>
<dbReference type="Gene3D" id="3.20.20.80">
    <property type="entry name" value="Glycosidases"/>
    <property type="match status" value="1"/>
</dbReference>
<dbReference type="EMBL" id="GDJX01023487">
    <property type="protein sequence ID" value="JAT44449.1"/>
    <property type="molecule type" value="Transcribed_RNA"/>
</dbReference>
<comment type="function">
    <text evidence="8">Endoglycosidase that releases N-glycans from glycoproteins by cleaving the beta-1,4-glycosidic bond in the N,N'-diacetylchitobiose core. Involved in the production of high-mannose type N-glycans during plant development and fruit maturation.</text>
</comment>
<keyword evidence="6" id="KW-0326">Glycosidase</keyword>
<dbReference type="InterPro" id="IPR032979">
    <property type="entry name" value="ENGase"/>
</dbReference>
<feature type="domain" description="Cytosolic endo-beta-N-acetylglucosaminidase C-terminal" evidence="12">
    <location>
        <begin position="649"/>
        <end position="767"/>
    </location>
</feature>
<evidence type="ECO:0000256" key="1">
    <source>
        <dbReference type="ARBA" id="ARBA00004514"/>
    </source>
</evidence>
<evidence type="ECO:0000313" key="13">
    <source>
        <dbReference type="EMBL" id="JAT44449.1"/>
    </source>
</evidence>
<sequence>ALQSSQRYTKETTGSDDTQSGQTTFHGEDLFSCSSMAIHRFLYAFRSVRALRALLGLFLGAVGRLLGALFPGTAGNLSSGSKMDLPEQEQLDPSRPSAPVSFPIKDLQSLASRSYFASFHYPFNRASVPLPPDAATGLPPRRRLLVCHDMAGGYQDDRWVQGGSNPDAYAIWHWHLIDVFVYFSHSLVTLPPPCWTNAAHAHGVRVLGTFLTEWDEGRAICRTLLSSKDFARMYAERLVEIATALGFDGWLVNIENELDLQQIPILKEFLSHLTEKMHASVPGSLVIWYDGVTIDGQLIWQNVMNKNNKPFFDLCDGIFINYTWKASYPELSAAVAGDRKFDVYMGIDVFGRNTYGGGQWKANVALDLLKKVDISAAIFAPGWVYETKQPPDFQTAQNRWWGLVENSWGILKRYPKALPFYSNFDQGHGYHFSVEGVKVADVPWNNISCQSIQPILDISMNSVQTPIEVQLNFKNESYSGGGSITFSGSLNDNAIFKARLFLLELPLGNLPVHISYSVSSEENSVLALLFRLSSDDNRERMSILLAAGGLSFLPANLLNEFDQITATLVIEGKHTTGPGWILHEGSIEMPGHTLTEICAVCYMKSEQDSNQSAQDNGQHLKKCSTAVVSSSTFYASLGHISIETSQNDFPDAVSWMVSCENVSWTTVSDGTKTVSTKITWTLKTGSTSSLMWYNIFVEKVAKKDDDSSITVTYAEDFLGLTRLGCYYVSDLKVPAGIAALKFIIQVCRLDGACQKLDASPRFELAVEG</sequence>
<comment type="similarity">
    <text evidence="2">Belongs to the glycosyl hydrolase 85 family.</text>
</comment>